<dbReference type="AlphaFoldDB" id="A0A9X0BH83"/>
<sequence>MTFCPLASEYDLSTEVLGENKPLARMSITKVIPRSATLYHELIHLAPNGTPSKKEEEKTRQYWDGMKYQDIIRQNPETFVFFSTIWNKNTRKRWSFDTGVARLVAI</sequence>
<comment type="caution">
    <text evidence="1">The sequence shown here is derived from an EMBL/GenBank/DDBJ whole genome shotgun (WGS) entry which is preliminary data.</text>
</comment>
<reference evidence="1" key="2">
    <citation type="journal article" date="2023" name="IMA Fungus">
        <title>Comparative genomic study of the Penicillium genus elucidates a diverse pangenome and 15 lateral gene transfer events.</title>
        <authorList>
            <person name="Petersen C."/>
            <person name="Sorensen T."/>
            <person name="Nielsen M.R."/>
            <person name="Sondergaard T.E."/>
            <person name="Sorensen J.L."/>
            <person name="Fitzpatrick D.A."/>
            <person name="Frisvad J.C."/>
            <person name="Nielsen K.L."/>
        </authorList>
    </citation>
    <scope>NUCLEOTIDE SEQUENCE</scope>
    <source>
        <strain evidence="1">IBT 17660</strain>
    </source>
</reference>
<evidence type="ECO:0000313" key="1">
    <source>
        <dbReference type="EMBL" id="KAJ5459198.1"/>
    </source>
</evidence>
<keyword evidence="2" id="KW-1185">Reference proteome</keyword>
<dbReference type="EMBL" id="JAPWDO010000008">
    <property type="protein sequence ID" value="KAJ5459198.1"/>
    <property type="molecule type" value="Genomic_DNA"/>
</dbReference>
<name>A0A9X0BH83_9EURO</name>
<organism evidence="1 2">
    <name type="scientific">Penicillium desertorum</name>
    <dbReference type="NCBI Taxonomy" id="1303715"/>
    <lineage>
        <taxon>Eukaryota</taxon>
        <taxon>Fungi</taxon>
        <taxon>Dikarya</taxon>
        <taxon>Ascomycota</taxon>
        <taxon>Pezizomycotina</taxon>
        <taxon>Eurotiomycetes</taxon>
        <taxon>Eurotiomycetidae</taxon>
        <taxon>Eurotiales</taxon>
        <taxon>Aspergillaceae</taxon>
        <taxon>Penicillium</taxon>
    </lineage>
</organism>
<proteinExistence type="predicted"/>
<protein>
    <submittedName>
        <fullName evidence="1">Uncharacterized protein</fullName>
    </submittedName>
</protein>
<evidence type="ECO:0000313" key="2">
    <source>
        <dbReference type="Proteomes" id="UP001147760"/>
    </source>
</evidence>
<gene>
    <name evidence="1" type="ORF">N7530_011142</name>
</gene>
<dbReference type="Proteomes" id="UP001147760">
    <property type="component" value="Unassembled WGS sequence"/>
</dbReference>
<accession>A0A9X0BH83</accession>
<dbReference type="OrthoDB" id="4259138at2759"/>
<reference evidence="1" key="1">
    <citation type="submission" date="2022-12" db="EMBL/GenBank/DDBJ databases">
        <authorList>
            <person name="Petersen C."/>
        </authorList>
    </citation>
    <scope>NUCLEOTIDE SEQUENCE</scope>
    <source>
        <strain evidence="1">IBT 17660</strain>
    </source>
</reference>